<dbReference type="SMR" id="A0A075BDL3"/>
<dbReference type="EMBL" id="KC012913">
    <property type="protein sequence ID" value="AFX93254.1"/>
    <property type="molecule type" value="Genomic_DNA"/>
</dbReference>
<protein>
    <recommendedName>
        <fullName evidence="3">TreC</fullName>
    </recommendedName>
</protein>
<dbReference type="RefSeq" id="YP_009098137.1">
    <property type="nucleotide sequence ID" value="NC_025417.1"/>
</dbReference>
<reference evidence="1 2" key="1">
    <citation type="journal article" date="2014" name="PLoS ONE">
        <title>Improving the Safety of Staphylococcus aureus Polyvalent Phages by Their Production on a Staphylococcus xylosus Strain.</title>
        <authorList>
            <person name="El Haddad L."/>
            <person name="Ben Abdallah N."/>
            <person name="Plante P.L."/>
            <person name="Dumaresq J."/>
            <person name="Katsarava R."/>
            <person name="Labrie S."/>
            <person name="Corbeil J."/>
            <person name="St-Gelais D."/>
            <person name="Moineau S."/>
        </authorList>
    </citation>
    <scope>NUCLEOTIDE SEQUENCE [LARGE SCALE GENOMIC DNA]</scope>
</reference>
<evidence type="ECO:0000313" key="2">
    <source>
        <dbReference type="Proteomes" id="UP000028568"/>
    </source>
</evidence>
<name>A0A075BDL3_9CAUD</name>
<evidence type="ECO:0000313" key="1">
    <source>
        <dbReference type="EMBL" id="AFX93254.1"/>
    </source>
</evidence>
<dbReference type="GeneID" id="22276400"/>
<proteinExistence type="predicted"/>
<organism evidence="1 2">
    <name type="scientific">Staphylococcus phage Team1</name>
    <dbReference type="NCBI Taxonomy" id="1262512"/>
    <lineage>
        <taxon>Viruses</taxon>
        <taxon>Duplodnaviria</taxon>
        <taxon>Heunggongvirae</taxon>
        <taxon>Uroviricota</taxon>
        <taxon>Caudoviricetes</taxon>
        <taxon>Herelleviridae</taxon>
        <taxon>Twortvirinae</taxon>
        <taxon>Kayvirus</taxon>
        <taxon>Kayvirus G1</taxon>
    </lineage>
</organism>
<evidence type="ECO:0008006" key="3">
    <source>
        <dbReference type="Google" id="ProtNLM"/>
    </source>
</evidence>
<dbReference type="Proteomes" id="UP000028568">
    <property type="component" value="Segment"/>
</dbReference>
<dbReference type="KEGG" id="vg:22276400"/>
<accession>A0A075BDL3</accession>
<sequence length="96" mass="11261">MIHIFVKEDYNKETLRSLLEYINDTVGRELTYGINTDYDKDVVIETDDPIDEEDTIELSGTNMFKDDLCILIEELYCKAFVNGEPVIIRKYVEEML</sequence>